<sequence>MPQIFPMNWLMISTMLLSSFISMTIFMYFIKFNSINKNIIKINKKSFFHNYQW</sequence>
<evidence type="ECO:0000313" key="2">
    <source>
        <dbReference type="EMBL" id="QSV37411.1"/>
    </source>
</evidence>
<feature type="transmembrane region" description="Helical" evidence="1">
    <location>
        <begin position="6"/>
        <end position="30"/>
    </location>
</feature>
<keyword evidence="1" id="KW-1133">Transmembrane helix</keyword>
<reference evidence="2" key="1">
    <citation type="journal article" name="Parasite">
        <title>The complete mitochondrial genome of Dermacentor (Indocentor) auratus (Acari, Ixodidae).</title>
        <authorList>
            <person name="Chavatte J.-M."/>
            <person name="Octavia S."/>
        </authorList>
    </citation>
    <scope>NUCLEOTIDE SEQUENCE</scope>
    <source>
        <strain evidence="2">TKL1</strain>
    </source>
</reference>
<name>A0A8A2H918_9ACAR</name>
<keyword evidence="2" id="KW-0496">Mitochondrion</keyword>
<organism evidence="2">
    <name type="scientific">Dermacentor auratus</name>
    <dbReference type="NCBI Taxonomy" id="1256036"/>
    <lineage>
        <taxon>Eukaryota</taxon>
        <taxon>Metazoa</taxon>
        <taxon>Ecdysozoa</taxon>
        <taxon>Arthropoda</taxon>
        <taxon>Chelicerata</taxon>
        <taxon>Arachnida</taxon>
        <taxon>Acari</taxon>
        <taxon>Parasitiformes</taxon>
        <taxon>Ixodida</taxon>
        <taxon>Ixodoidea</taxon>
        <taxon>Ixodidae</taxon>
        <taxon>Rhipicephalinae</taxon>
        <taxon>Dermacentor</taxon>
    </lineage>
</organism>
<geneLocation type="mitochondrion" evidence="2"/>
<accession>A0A8A2H918</accession>
<dbReference type="RefSeq" id="YP_010231342.1">
    <property type="nucleotide sequence ID" value="NC_059724.1"/>
</dbReference>
<gene>
    <name evidence="2" type="primary">ATP8</name>
</gene>
<dbReference type="CTD" id="4509"/>
<evidence type="ECO:0000256" key="1">
    <source>
        <dbReference type="SAM" id="Phobius"/>
    </source>
</evidence>
<keyword evidence="1" id="KW-0812">Transmembrane</keyword>
<keyword evidence="1" id="KW-0472">Membrane</keyword>
<dbReference type="GeneID" id="69223481"/>
<dbReference type="AlphaFoldDB" id="A0A8A2H918"/>
<protein>
    <submittedName>
        <fullName evidence="2">ATP synthase F0 subunit 8</fullName>
    </submittedName>
</protein>
<proteinExistence type="predicted"/>
<dbReference type="EMBL" id="MW034677">
    <property type="protein sequence ID" value="QSV37411.1"/>
    <property type="molecule type" value="Genomic_DNA"/>
</dbReference>